<organism evidence="1 2">
    <name type="scientific">Gymnodinialimonas ceratoperidinii</name>
    <dbReference type="NCBI Taxonomy" id="2856823"/>
    <lineage>
        <taxon>Bacteria</taxon>
        <taxon>Pseudomonadati</taxon>
        <taxon>Pseudomonadota</taxon>
        <taxon>Alphaproteobacteria</taxon>
        <taxon>Rhodobacterales</taxon>
        <taxon>Paracoccaceae</taxon>
        <taxon>Gymnodinialimonas</taxon>
    </lineage>
</organism>
<reference evidence="1 2" key="1">
    <citation type="submission" date="2021-07" db="EMBL/GenBank/DDBJ databases">
        <title>A novel Jannaschia species isolated from marine dinoflagellate Ceratoperidinium margalefii.</title>
        <authorList>
            <person name="Jiang Y."/>
            <person name="Li Z."/>
        </authorList>
    </citation>
    <scope>NUCLEOTIDE SEQUENCE [LARGE SCALE GENOMIC DNA]</scope>
    <source>
        <strain evidence="1 2">J12C1-MA-4</strain>
    </source>
</reference>
<accession>A0A8F6TZ79</accession>
<evidence type="ECO:0000313" key="1">
    <source>
        <dbReference type="EMBL" id="QXT41173.1"/>
    </source>
</evidence>
<dbReference type="Proteomes" id="UP000825009">
    <property type="component" value="Chromosome"/>
</dbReference>
<gene>
    <name evidence="1" type="ORF">KYE46_08180</name>
</gene>
<dbReference type="Pfam" id="PF06299">
    <property type="entry name" value="DUF1045"/>
    <property type="match status" value="1"/>
</dbReference>
<dbReference type="InterPro" id="IPR009389">
    <property type="entry name" value="DUF1045"/>
</dbReference>
<dbReference type="PIRSF" id="PIRSF033328">
    <property type="entry name" value="Phest_Mll4975"/>
    <property type="match status" value="1"/>
</dbReference>
<dbReference type="AlphaFoldDB" id="A0A8F6TZ79"/>
<evidence type="ECO:0000313" key="2">
    <source>
        <dbReference type="Proteomes" id="UP000825009"/>
    </source>
</evidence>
<name>A0A8F6TZ79_9RHOB</name>
<dbReference type="RefSeq" id="WP_219004830.1">
    <property type="nucleotide sequence ID" value="NZ_CP079194.1"/>
</dbReference>
<dbReference type="EMBL" id="CP079194">
    <property type="protein sequence ID" value="QXT41173.1"/>
    <property type="molecule type" value="Genomic_DNA"/>
</dbReference>
<protein>
    <submittedName>
        <fullName evidence="1">DUF1045 domain-containing protein</fullName>
    </submittedName>
</protein>
<keyword evidence="2" id="KW-1185">Reference proteome</keyword>
<sequence>MDGFKRYGLYVVPEGALYAAGAALLGWDSAAGAPLEQPAIAGLPESAETLTATPRKYGFHGTIKPPFALAEGSDAAGLSDAARAFCAGRAPVNIPRLEVRRMGGFVALVPAAPSTELSDLAGAAVAALDPFRAPPSASELARRRKAGLTETQEALLQKWGYPFVMEAFRFHMTLTGRTPHADAVRDALTQYLAPTVPQPFVIDSLALMGEDDKGFFHLLHRYPLSG</sequence>
<proteinExistence type="predicted"/>
<dbReference type="KEGG" id="gce:KYE46_08180"/>